<evidence type="ECO:0000313" key="4">
    <source>
        <dbReference type="Proteomes" id="UP000281118"/>
    </source>
</evidence>
<dbReference type="PROSITE" id="PS50006">
    <property type="entry name" value="FHA_DOMAIN"/>
    <property type="match status" value="1"/>
</dbReference>
<dbReference type="Proteomes" id="UP000281118">
    <property type="component" value="Unassembled WGS sequence"/>
</dbReference>
<evidence type="ECO:0000313" key="2">
    <source>
        <dbReference type="EMBL" id="MBB4224618.1"/>
    </source>
</evidence>
<dbReference type="InterPro" id="IPR008984">
    <property type="entry name" value="SMAD_FHA_dom_sf"/>
</dbReference>
<dbReference type="CDD" id="cd00060">
    <property type="entry name" value="FHA"/>
    <property type="match status" value="1"/>
</dbReference>
<proteinExistence type="predicted"/>
<gene>
    <name evidence="3" type="ORF">EJP67_24530</name>
    <name evidence="2" type="ORF">GGD71_005414</name>
</gene>
<protein>
    <submittedName>
        <fullName evidence="3">FHA domain-containing protein</fullName>
    </submittedName>
</protein>
<dbReference type="OrthoDB" id="273564at2"/>
<reference evidence="3 4" key="1">
    <citation type="submission" date="2018-12" db="EMBL/GenBank/DDBJ databases">
        <title>The genome sequences of Variovorax guangxiensis DSM 27352.</title>
        <authorList>
            <person name="Gao J."/>
            <person name="Sun J."/>
        </authorList>
    </citation>
    <scope>NUCLEOTIDE SEQUENCE [LARGE SCALE GENOMIC DNA]</scope>
    <source>
        <strain evidence="3 4">DSM 27352</strain>
    </source>
</reference>
<dbReference type="SUPFAM" id="SSF49879">
    <property type="entry name" value="SMAD/FHA domain"/>
    <property type="match status" value="1"/>
</dbReference>
<dbReference type="RefSeq" id="WP_126024325.1">
    <property type="nucleotide sequence ID" value="NZ_JACIFZ010000008.1"/>
</dbReference>
<dbReference type="InterPro" id="IPR000253">
    <property type="entry name" value="FHA_dom"/>
</dbReference>
<accession>A0A433MQT5</accession>
<evidence type="ECO:0000313" key="3">
    <source>
        <dbReference type="EMBL" id="RUR70226.1"/>
    </source>
</evidence>
<dbReference type="Pfam" id="PF00498">
    <property type="entry name" value="FHA"/>
    <property type="match status" value="1"/>
</dbReference>
<feature type="domain" description="FHA" evidence="1">
    <location>
        <begin position="19"/>
        <end position="68"/>
    </location>
</feature>
<reference evidence="2 5" key="2">
    <citation type="submission" date="2020-08" db="EMBL/GenBank/DDBJ databases">
        <title>Genomic Encyclopedia of Type Strains, Phase IV (KMG-V): Genome sequencing to study the core and pangenomes of soil and plant-associated prokaryotes.</title>
        <authorList>
            <person name="Whitman W."/>
        </authorList>
    </citation>
    <scope>NUCLEOTIDE SEQUENCE [LARGE SCALE GENOMIC DNA]</scope>
    <source>
        <strain evidence="2 5">34/80</strain>
    </source>
</reference>
<dbReference type="EMBL" id="RXFT01000012">
    <property type="protein sequence ID" value="RUR70226.1"/>
    <property type="molecule type" value="Genomic_DNA"/>
</dbReference>
<comment type="caution">
    <text evidence="3">The sequence shown here is derived from an EMBL/GenBank/DDBJ whole genome shotgun (WGS) entry which is preliminary data.</text>
</comment>
<dbReference type="Gene3D" id="2.60.200.20">
    <property type="match status" value="1"/>
</dbReference>
<evidence type="ECO:0000313" key="5">
    <source>
        <dbReference type="Proteomes" id="UP000524450"/>
    </source>
</evidence>
<name>A0A433MQT5_9BURK</name>
<dbReference type="SMART" id="SM00240">
    <property type="entry name" value="FHA"/>
    <property type="match status" value="1"/>
</dbReference>
<sequence>MAIFRNKLDRRATVLRPVHAFGRRASVCQTVLQAPDVSQVHAMVRWSRQAWEIADQSRNGTTLNGQRLPSGRWTALPAGAEVRMGIGDESVWTVEDLSPPATCLFPSGVDEAGGIVELNLRENLLPDEHEPEANVYFQDGKWMLEHIDGIELLSDGATVRTSSGTWEFVLCDDLDLTSETPISTPMPVPMSAGVALHFEVSQNEEHTSLNLVAQGRSVPLGERIHHYTLVTLARLRQKDAQRGIAPQSQGWVGLDELSRMLGVEPSYVNIQIFRAKHQILNALPAHLAEPPLVERRRGTVRLGNYPFEIRGGAQPL</sequence>
<dbReference type="EMBL" id="JACIFZ010000008">
    <property type="protein sequence ID" value="MBB4224618.1"/>
    <property type="molecule type" value="Genomic_DNA"/>
</dbReference>
<dbReference type="Proteomes" id="UP000524450">
    <property type="component" value="Unassembled WGS sequence"/>
</dbReference>
<organism evidence="3 4">
    <name type="scientific">Variovorax guangxiensis</name>
    <dbReference type="NCBI Taxonomy" id="1775474"/>
    <lineage>
        <taxon>Bacteria</taxon>
        <taxon>Pseudomonadati</taxon>
        <taxon>Pseudomonadota</taxon>
        <taxon>Betaproteobacteria</taxon>
        <taxon>Burkholderiales</taxon>
        <taxon>Comamonadaceae</taxon>
        <taxon>Variovorax</taxon>
    </lineage>
</organism>
<evidence type="ECO:0000259" key="1">
    <source>
        <dbReference type="PROSITE" id="PS50006"/>
    </source>
</evidence>
<dbReference type="AlphaFoldDB" id="A0A433MQT5"/>